<accession>A0A7C3IIN8</accession>
<gene>
    <name evidence="2" type="ORF">ENS59_04445</name>
</gene>
<comment type="caution">
    <text evidence="2">The sequence shown here is derived from an EMBL/GenBank/DDBJ whole genome shotgun (WGS) entry which is preliminary data.</text>
</comment>
<feature type="domain" description="Signal transduction histidine kinase subgroup 2 dimerisation and phosphoacceptor" evidence="1">
    <location>
        <begin position="40"/>
        <end position="103"/>
    </location>
</feature>
<dbReference type="InterPro" id="IPR011495">
    <property type="entry name" value="Sig_transdc_His_kin_sub2_dim/P"/>
</dbReference>
<protein>
    <recommendedName>
        <fullName evidence="1">Signal transduction histidine kinase subgroup 2 dimerisation and phosphoacceptor domain-containing protein</fullName>
    </recommendedName>
</protein>
<organism evidence="2">
    <name type="scientific">Gracilinema caldarium</name>
    <dbReference type="NCBI Taxonomy" id="215591"/>
    <lineage>
        <taxon>Bacteria</taxon>
        <taxon>Pseudomonadati</taxon>
        <taxon>Spirochaetota</taxon>
        <taxon>Spirochaetia</taxon>
        <taxon>Spirochaetales</taxon>
        <taxon>Breznakiellaceae</taxon>
        <taxon>Gracilinema</taxon>
    </lineage>
</organism>
<dbReference type="AlphaFoldDB" id="A0A7C3IIN8"/>
<evidence type="ECO:0000259" key="1">
    <source>
        <dbReference type="Pfam" id="PF07568"/>
    </source>
</evidence>
<reference evidence="2" key="1">
    <citation type="journal article" date="2020" name="mSystems">
        <title>Genome- and Community-Level Interaction Insights into Carbon Utilization and Element Cycling Functions of Hydrothermarchaeota in Hydrothermal Sediment.</title>
        <authorList>
            <person name="Zhou Z."/>
            <person name="Liu Y."/>
            <person name="Xu W."/>
            <person name="Pan J."/>
            <person name="Luo Z.H."/>
            <person name="Li M."/>
        </authorList>
    </citation>
    <scope>NUCLEOTIDE SEQUENCE [LARGE SCALE GENOMIC DNA]</scope>
    <source>
        <strain evidence="2">SpSt-503</strain>
    </source>
</reference>
<sequence length="252" mass="29471">MCVGFKGFKMISKNEHSFTDDNAYSKYPITELINYYEKKVNHYIRNNLQIIISLIDMYAHLLERDHITIQQFEMLQSQIRSLISVYDLHKITGYIETVNLSDLFIWFMDYFEENRLFSSSRLLFTVSCPSEIPVPIQNSQHISLFIHELFVQLYILMEKHKVMSTKILITTINPDTITITIDLNTIPAGIEPIEFPVMSLDSKESQFKINSELFQLLLEQIKGHILVDSMKSTIEIIIPFSAIQQILPISWR</sequence>
<name>A0A7C3IIN8_9SPIR</name>
<evidence type="ECO:0000313" key="2">
    <source>
        <dbReference type="EMBL" id="HFH28747.1"/>
    </source>
</evidence>
<proteinExistence type="predicted"/>
<dbReference type="EMBL" id="DSVL01000135">
    <property type="protein sequence ID" value="HFH28747.1"/>
    <property type="molecule type" value="Genomic_DNA"/>
</dbReference>
<dbReference type="Pfam" id="PF07568">
    <property type="entry name" value="HisKA_2"/>
    <property type="match status" value="1"/>
</dbReference>